<protein>
    <submittedName>
        <fullName evidence="1">Uncharacterized protein</fullName>
    </submittedName>
</protein>
<proteinExistence type="predicted"/>
<keyword evidence="2" id="KW-1185">Reference proteome</keyword>
<sequence>MLPNVKIQHYTDTFEELKSGLKWKVSDKKILMAIASTYVMNNKKLNPEKLLQLADEIKSRAGLFSSMKSYSRFTTAAVLDVHFENPLEQIPTLFQLYDEFKKAKFKSGVFTYIAASILLTNNDNKTKSGKLIENTKEIYEGMKSEHMFLTGASDYRIRFQKAHSFKGGMNGILFVIDEHAFLLL</sequence>
<evidence type="ECO:0000313" key="1">
    <source>
        <dbReference type="EMBL" id="OZU88503.1"/>
    </source>
</evidence>
<dbReference type="Proteomes" id="UP000216498">
    <property type="component" value="Unassembled WGS sequence"/>
</dbReference>
<dbReference type="EMBL" id="NPMS01000005">
    <property type="protein sequence ID" value="OZU88503.1"/>
    <property type="molecule type" value="Genomic_DNA"/>
</dbReference>
<comment type="caution">
    <text evidence="1">The sequence shown here is derived from an EMBL/GenBank/DDBJ whole genome shotgun (WGS) entry which is preliminary data.</text>
</comment>
<gene>
    <name evidence="1" type="ORF">CIL03_12725</name>
</gene>
<dbReference type="AlphaFoldDB" id="A0A265N928"/>
<dbReference type="OrthoDB" id="1778393at2"/>
<name>A0A265N928_9BACI</name>
<reference evidence="1 2" key="1">
    <citation type="submission" date="2017-08" db="EMBL/GenBank/DDBJ databases">
        <title>Virgibacillus indicus sp. nov. and Virgibacillus profoundi sp. nov, two moderately halophilic bacteria isolated from marine sediment by using the Microfluidic Streak Plate.</title>
        <authorList>
            <person name="Xu B."/>
            <person name="Hu B."/>
            <person name="Wang J."/>
            <person name="Zhu Y."/>
            <person name="Huang L."/>
            <person name="Du W."/>
            <person name="Huang Y."/>
        </authorList>
    </citation>
    <scope>NUCLEOTIDE SEQUENCE [LARGE SCALE GENOMIC DNA]</scope>
    <source>
        <strain evidence="1 2">IO3-P2-C2</strain>
    </source>
</reference>
<accession>A0A265N928</accession>
<dbReference type="Pfam" id="PF13170">
    <property type="entry name" value="DUF4003"/>
    <property type="match status" value="1"/>
</dbReference>
<evidence type="ECO:0000313" key="2">
    <source>
        <dbReference type="Proteomes" id="UP000216498"/>
    </source>
</evidence>
<organism evidence="1 2">
    <name type="scientific">Virgibacillus indicus</name>
    <dbReference type="NCBI Taxonomy" id="2024554"/>
    <lineage>
        <taxon>Bacteria</taxon>
        <taxon>Bacillati</taxon>
        <taxon>Bacillota</taxon>
        <taxon>Bacilli</taxon>
        <taxon>Bacillales</taxon>
        <taxon>Bacillaceae</taxon>
        <taxon>Virgibacillus</taxon>
    </lineage>
</organism>
<dbReference type="InterPro" id="IPR025062">
    <property type="entry name" value="DUF4003"/>
</dbReference>